<dbReference type="PANTHER" id="PTHR43302">
    <property type="entry name" value="TRANSPORTER ARSB-RELATED"/>
    <property type="match status" value="1"/>
</dbReference>
<evidence type="ECO:0000256" key="3">
    <source>
        <dbReference type="ARBA" id="ARBA00022475"/>
    </source>
</evidence>
<feature type="transmembrane region" description="Helical" evidence="7">
    <location>
        <begin position="308"/>
        <end position="329"/>
    </location>
</feature>
<feature type="transmembrane region" description="Helical" evidence="7">
    <location>
        <begin position="200"/>
        <end position="233"/>
    </location>
</feature>
<keyword evidence="2" id="KW-0813">Transport</keyword>
<evidence type="ECO:0000256" key="6">
    <source>
        <dbReference type="ARBA" id="ARBA00023136"/>
    </source>
</evidence>
<evidence type="ECO:0000256" key="1">
    <source>
        <dbReference type="ARBA" id="ARBA00004651"/>
    </source>
</evidence>
<dbReference type="GO" id="GO:0055085">
    <property type="term" value="P:transmembrane transport"/>
    <property type="evidence" value="ECO:0007669"/>
    <property type="project" value="InterPro"/>
</dbReference>
<dbReference type="EMBL" id="DVFJ01000021">
    <property type="protein sequence ID" value="HIQ71859.1"/>
    <property type="molecule type" value="Genomic_DNA"/>
</dbReference>
<feature type="transmembrane region" description="Helical" evidence="7">
    <location>
        <begin position="156"/>
        <end position="179"/>
    </location>
</feature>
<reference evidence="9" key="1">
    <citation type="submission" date="2020-10" db="EMBL/GenBank/DDBJ databases">
        <authorList>
            <person name="Gilroy R."/>
        </authorList>
    </citation>
    <scope>NUCLEOTIDE SEQUENCE</scope>
    <source>
        <strain evidence="9">ChiSxjej2B14-6234</strain>
    </source>
</reference>
<feature type="domain" description="Citrate transporter-like" evidence="8">
    <location>
        <begin position="12"/>
        <end position="299"/>
    </location>
</feature>
<evidence type="ECO:0000256" key="5">
    <source>
        <dbReference type="ARBA" id="ARBA00022989"/>
    </source>
</evidence>
<sequence>MKKCLEFARGEVVLTAAALLALLSAFAVPPDAQYIGYIDWDTLLLLFSLMAVMAGFQQQGAFAALGGRMLRYTPNTRSLSLALVLLPFVLSMLITNDVALITFVPFAVTVLRLAGQERLLVPVVALQTAAANLGSMLTPVGNPQNLYLYARSGMGLGAFVGLMLPYAALSCALLCLLAVRVAPAPVRRMTVRAPLGSRRALLCCTAGFALCLLCVAGVLPPALVAAATVVFLLLFDRPVLRSVDYGLLLTFAAFFVFIGNMGRVPAFRALTESMLAGRETLAAVLISQVISNVPCALLLSGFTSRWDALIVGCNLGGLGTLIASMASLISYKQIAQACPEQKRAYFLRFTAVNVLLLALLLLLALALGAL</sequence>
<evidence type="ECO:0000313" key="10">
    <source>
        <dbReference type="Proteomes" id="UP000886887"/>
    </source>
</evidence>
<comment type="caution">
    <text evidence="9">The sequence shown here is derived from an EMBL/GenBank/DDBJ whole genome shotgun (WGS) entry which is preliminary data.</text>
</comment>
<proteinExistence type="predicted"/>
<feature type="transmembrane region" description="Helical" evidence="7">
    <location>
        <begin position="245"/>
        <end position="261"/>
    </location>
</feature>
<evidence type="ECO:0000256" key="2">
    <source>
        <dbReference type="ARBA" id="ARBA00022448"/>
    </source>
</evidence>
<accession>A0A9D0ZAA5</accession>
<organism evidence="9 10">
    <name type="scientific">Candidatus Onthenecus intestinigallinarum</name>
    <dbReference type="NCBI Taxonomy" id="2840875"/>
    <lineage>
        <taxon>Bacteria</taxon>
        <taxon>Bacillati</taxon>
        <taxon>Bacillota</taxon>
        <taxon>Clostridia</taxon>
        <taxon>Eubacteriales</taxon>
        <taxon>Candidatus Onthenecus</taxon>
    </lineage>
</organism>
<feature type="transmembrane region" description="Helical" evidence="7">
    <location>
        <begin position="79"/>
        <end position="108"/>
    </location>
</feature>
<dbReference type="Pfam" id="PF03600">
    <property type="entry name" value="CitMHS"/>
    <property type="match status" value="1"/>
</dbReference>
<comment type="subcellular location">
    <subcellularLocation>
        <location evidence="1">Cell membrane</location>
        <topology evidence="1">Multi-pass membrane protein</topology>
    </subcellularLocation>
</comment>
<keyword evidence="4 7" id="KW-0812">Transmembrane</keyword>
<feature type="transmembrane region" description="Helical" evidence="7">
    <location>
        <begin position="43"/>
        <end position="67"/>
    </location>
</feature>
<dbReference type="PANTHER" id="PTHR43302:SF5">
    <property type="entry name" value="TRANSPORTER ARSB-RELATED"/>
    <property type="match status" value="1"/>
</dbReference>
<dbReference type="GO" id="GO:0005886">
    <property type="term" value="C:plasma membrane"/>
    <property type="evidence" value="ECO:0007669"/>
    <property type="project" value="UniProtKB-SubCell"/>
</dbReference>
<name>A0A9D0ZAA5_9FIRM</name>
<reference evidence="9" key="2">
    <citation type="journal article" date="2021" name="PeerJ">
        <title>Extensive microbial diversity within the chicken gut microbiome revealed by metagenomics and culture.</title>
        <authorList>
            <person name="Gilroy R."/>
            <person name="Ravi A."/>
            <person name="Getino M."/>
            <person name="Pursley I."/>
            <person name="Horton D.L."/>
            <person name="Alikhan N.F."/>
            <person name="Baker D."/>
            <person name="Gharbi K."/>
            <person name="Hall N."/>
            <person name="Watson M."/>
            <person name="Adriaenssens E.M."/>
            <person name="Foster-Nyarko E."/>
            <person name="Jarju S."/>
            <person name="Secka A."/>
            <person name="Antonio M."/>
            <person name="Oren A."/>
            <person name="Chaudhuri R.R."/>
            <person name="La Ragione R."/>
            <person name="Hildebrand F."/>
            <person name="Pallen M.J."/>
        </authorList>
    </citation>
    <scope>NUCLEOTIDE SEQUENCE</scope>
    <source>
        <strain evidence="9">ChiSxjej2B14-6234</strain>
    </source>
</reference>
<evidence type="ECO:0000256" key="7">
    <source>
        <dbReference type="SAM" id="Phobius"/>
    </source>
</evidence>
<evidence type="ECO:0000256" key="4">
    <source>
        <dbReference type="ARBA" id="ARBA00022692"/>
    </source>
</evidence>
<keyword evidence="5 7" id="KW-1133">Transmembrane helix</keyword>
<feature type="transmembrane region" description="Helical" evidence="7">
    <location>
        <begin position="281"/>
        <end position="302"/>
    </location>
</feature>
<protein>
    <submittedName>
        <fullName evidence="9">Citrate transporter</fullName>
    </submittedName>
</protein>
<dbReference type="Proteomes" id="UP000886887">
    <property type="component" value="Unassembled WGS sequence"/>
</dbReference>
<evidence type="ECO:0000313" key="9">
    <source>
        <dbReference type="EMBL" id="HIQ71859.1"/>
    </source>
</evidence>
<feature type="transmembrane region" description="Helical" evidence="7">
    <location>
        <begin position="350"/>
        <end position="369"/>
    </location>
</feature>
<gene>
    <name evidence="9" type="ORF">IAB73_06620</name>
</gene>
<dbReference type="AlphaFoldDB" id="A0A9D0ZAA5"/>
<dbReference type="InterPro" id="IPR004680">
    <property type="entry name" value="Cit_transptr-like_dom"/>
</dbReference>
<keyword evidence="6 7" id="KW-0472">Membrane</keyword>
<keyword evidence="3" id="KW-1003">Cell membrane</keyword>
<evidence type="ECO:0000259" key="8">
    <source>
        <dbReference type="Pfam" id="PF03600"/>
    </source>
</evidence>